<gene>
    <name evidence="3" type="primary">GIP</name>
    <name evidence="3" type="ORF">SPIL2461_LOCUS16656</name>
</gene>
<feature type="region of interest" description="Disordered" evidence="1">
    <location>
        <begin position="551"/>
        <end position="595"/>
    </location>
</feature>
<accession>A0A812VDL4</accession>
<comment type="caution">
    <text evidence="3">The sequence shown here is derived from an EMBL/GenBank/DDBJ whole genome shotgun (WGS) entry which is preliminary data.</text>
</comment>
<proteinExistence type="predicted"/>
<dbReference type="InterPro" id="IPR036397">
    <property type="entry name" value="RNaseH_sf"/>
</dbReference>
<dbReference type="SUPFAM" id="SSF53098">
    <property type="entry name" value="Ribonuclease H-like"/>
    <property type="match status" value="1"/>
</dbReference>
<dbReference type="SUPFAM" id="SSF56672">
    <property type="entry name" value="DNA/RNA polymerases"/>
    <property type="match status" value="1"/>
</dbReference>
<feature type="region of interest" description="Disordered" evidence="1">
    <location>
        <begin position="1112"/>
        <end position="1132"/>
    </location>
</feature>
<feature type="region of interest" description="Disordered" evidence="1">
    <location>
        <begin position="485"/>
        <end position="505"/>
    </location>
</feature>
<dbReference type="Proteomes" id="UP000649617">
    <property type="component" value="Unassembled WGS sequence"/>
</dbReference>
<feature type="compositionally biased region" description="Acidic residues" evidence="1">
    <location>
        <begin position="1039"/>
        <end position="1052"/>
    </location>
</feature>
<feature type="compositionally biased region" description="Low complexity" evidence="1">
    <location>
        <begin position="282"/>
        <end position="293"/>
    </location>
</feature>
<feature type="region of interest" description="Disordered" evidence="1">
    <location>
        <begin position="261"/>
        <end position="294"/>
    </location>
</feature>
<protein>
    <submittedName>
        <fullName evidence="3">GIP protein</fullName>
    </submittedName>
</protein>
<dbReference type="InterPro" id="IPR013103">
    <property type="entry name" value="RVT_2"/>
</dbReference>
<dbReference type="GO" id="GO:0003676">
    <property type="term" value="F:nucleic acid binding"/>
    <property type="evidence" value="ECO:0007669"/>
    <property type="project" value="InterPro"/>
</dbReference>
<name>A0A812VDL4_SYMPI</name>
<feature type="compositionally biased region" description="Polar residues" evidence="1">
    <location>
        <begin position="562"/>
        <end position="581"/>
    </location>
</feature>
<evidence type="ECO:0000313" key="4">
    <source>
        <dbReference type="Proteomes" id="UP000649617"/>
    </source>
</evidence>
<dbReference type="GO" id="GO:0015074">
    <property type="term" value="P:DNA integration"/>
    <property type="evidence" value="ECO:0007669"/>
    <property type="project" value="InterPro"/>
</dbReference>
<dbReference type="InterPro" id="IPR043502">
    <property type="entry name" value="DNA/RNA_pol_sf"/>
</dbReference>
<feature type="compositionally biased region" description="Basic and acidic residues" evidence="1">
    <location>
        <begin position="1113"/>
        <end position="1127"/>
    </location>
</feature>
<dbReference type="PROSITE" id="PS50994">
    <property type="entry name" value="INTEGRASE"/>
    <property type="match status" value="1"/>
</dbReference>
<dbReference type="CDD" id="cd09272">
    <property type="entry name" value="RNase_HI_RT_Ty1"/>
    <property type="match status" value="1"/>
</dbReference>
<dbReference type="EMBL" id="CAJNIZ010042707">
    <property type="protein sequence ID" value="CAE7633612.1"/>
    <property type="molecule type" value="Genomic_DNA"/>
</dbReference>
<feature type="region of interest" description="Disordered" evidence="1">
    <location>
        <begin position="1020"/>
        <end position="1059"/>
    </location>
</feature>
<dbReference type="InterPro" id="IPR001584">
    <property type="entry name" value="Integrase_cat-core"/>
</dbReference>
<dbReference type="Pfam" id="PF07727">
    <property type="entry name" value="RVT_2"/>
    <property type="match status" value="1"/>
</dbReference>
<keyword evidence="4" id="KW-1185">Reference proteome</keyword>
<dbReference type="InterPro" id="IPR012337">
    <property type="entry name" value="RNaseH-like_sf"/>
</dbReference>
<evidence type="ECO:0000313" key="3">
    <source>
        <dbReference type="EMBL" id="CAE7633612.1"/>
    </source>
</evidence>
<evidence type="ECO:0000259" key="2">
    <source>
        <dbReference type="PROSITE" id="PS50994"/>
    </source>
</evidence>
<feature type="domain" description="Integrase catalytic" evidence="2">
    <location>
        <begin position="707"/>
        <end position="873"/>
    </location>
</feature>
<dbReference type="Gene3D" id="3.30.420.10">
    <property type="entry name" value="Ribonuclease H-like superfamily/Ribonuclease H"/>
    <property type="match status" value="1"/>
</dbReference>
<dbReference type="OrthoDB" id="413361at2759"/>
<organism evidence="3 4">
    <name type="scientific">Symbiodinium pilosum</name>
    <name type="common">Dinoflagellate</name>
    <dbReference type="NCBI Taxonomy" id="2952"/>
    <lineage>
        <taxon>Eukaryota</taxon>
        <taxon>Sar</taxon>
        <taxon>Alveolata</taxon>
        <taxon>Dinophyceae</taxon>
        <taxon>Suessiales</taxon>
        <taxon>Symbiodiniaceae</taxon>
        <taxon>Symbiodinium</taxon>
    </lineage>
</organism>
<reference evidence="3" key="1">
    <citation type="submission" date="2021-02" db="EMBL/GenBank/DDBJ databases">
        <authorList>
            <person name="Dougan E. K."/>
            <person name="Rhodes N."/>
            <person name="Thang M."/>
            <person name="Chan C."/>
        </authorList>
    </citation>
    <scope>NUCLEOTIDE SEQUENCE</scope>
</reference>
<sequence length="1758" mass="196991">MATSSGKEGDEHRSRLEVFAGSNPAGYRRWRRRAELFLLALPSNYSKERWGPKLLEFIQGEAEEALEDLSIEKVTAENGYKDILAILDDKYKELQQESLHRGLKEYFYQVMIKPGESYRNFMVRLDTAHRKLAEHGITLPEEVQGWFLMRKLGLDLPSESMVLTATSGSLKKSEVTKAIKAIFPQGKGGAVKRSDVFVLEELGEQGMTGAEAEQPPEEDGQEEVQEIFEIVADQVQQHSDYEEDEALDVFESYRDIKKKVQDKKTSRGFKGSGKAQGKGRARSSGGSSAAASSTTNDVHFTDVLSFNEYQSLDTVAEVLEMDNVTEPKQGDRAKGKQVDSWKVSEDGKELLRVHRKPRKGLFSPAGVLPLKFGSARVDVQVAVLPKGGAHTPLLLSKEFLKWIGAIIDTDTDTLVCKKIGQRIPLAETAQQRTPRRASQPLIAYLSAAMDREYEEITRKMMESLKISEGEKNEVHVPVRDMDDVTDVSEDEPWTPIPGTTKMECGKHGKTQKLTMDQVYKRDKSYVKWVREHVTISSAEGMRKLRLYVARRDSKKAARMKRQVQSQMNEKASSSNQEQSASDPKGNRMKTPQKNAEEQIRMSLMGLRDWRRAAVEQKAPPDVIKDLDEVIKAQEDKLMSMEGRKASTKRPGLPIPAESDMELEQWEQVIYAEASAKTKKKWEGITRDVLLREQTRQANVRKGIREAVGLNPGKCYDIANGFDLSRPQVELPWRKLKMLNVVDMATRYQVCVPLWKGVDARCARVAYRRYWKRWAGSPVKAWTDAGPEFGEYFTSALEGDGTWHEVTASHSPWQNGVVERHGGAWKVAFNKALLGLVLESKMEVEELCDQITQAHNTMTRKGGYSPSQHVFGSEQRVPGLVLTGVHDDVVESGLAVGESAYERRHAIRTAARNAFIDAENEERLKRAAAHRTRPKDGPLSVGELVLVWRKSVGEKKPHWHGPGHVLGVQGSRIWVAHATKVYRCSPEQVKRLSQEQESLVRLLPDDLRTCRNQLRERGAGNIVELDGRDVPPPNFRDGAEGQDEAGEASEEAVAESGPVATQVDGHAEVSASGDAATEVVAEQPPNMEVDTEELVPEEPLLEHGAVDVAMGPQQRERVGSEPEPHGEPETAGVPVGTVTVRKMPEASYGPQRPISELTRAMRASLRNLDFGRPIREGTPEVGDDELLVEEVLVTEEVCVAEAKRRRKSEVSEQELARHEKENLHVSKAAEWNKMLETRSVKVHVGEAAEQLINEVGKDRLLSSRFVITRSDDAEKLKKGLVKARWCIRGYLDPDLLELDTAAPTLSPEGLAVVLQVLATKKWDLCIGDVEAAFLRGDDIERPRGRVLVRVPPGGIPGVPEGAVIELLKPVYGLADAPKAWHRSFTQALAKLGCVASKLDQCVYFCRSSDGVLQGIIALHVDDMACGGTQWFHDSVLRRLREAFPFKHFKKKAGDFLGRFLQQGEDFSIHVSQKEYAENLECIKVSRDRRKQRDAEVTEEERKQMRAALGELNWLVSSSRPDLAAFCSLLQQRVNKALVRDLIEVNRAVAMARDFCNMEVVVRHIPEQEVEFCVWSDASWANATEKKSQGGYVIAAVPSSLRKGSWATFSPLRWKSYKQDRQVASTLGAELLALSRALAEAKWVRSMWSEAMNANYTLETNDKWAVQIPITACLDSKPVYDHIHGQLMTIRDKRLAIEMLLVKQDVASDNVATRWMPTYQMLADSMTKCGAPMALLRRTIREGKTVLVEDDEIKRWAAKK</sequence>
<evidence type="ECO:0000256" key="1">
    <source>
        <dbReference type="SAM" id="MobiDB-lite"/>
    </source>
</evidence>